<evidence type="ECO:0000313" key="2">
    <source>
        <dbReference type="Proteomes" id="UP000789831"/>
    </source>
</evidence>
<organism evidence="1 2">
    <name type="scientific">Ambispora gerdemannii</name>
    <dbReference type="NCBI Taxonomy" id="144530"/>
    <lineage>
        <taxon>Eukaryota</taxon>
        <taxon>Fungi</taxon>
        <taxon>Fungi incertae sedis</taxon>
        <taxon>Mucoromycota</taxon>
        <taxon>Glomeromycotina</taxon>
        <taxon>Glomeromycetes</taxon>
        <taxon>Archaeosporales</taxon>
        <taxon>Ambisporaceae</taxon>
        <taxon>Ambispora</taxon>
    </lineage>
</organism>
<sequence length="66" mass="7761">YSYVKVIFEELKILDVLDDLNIDLAINEISIPVLNNNTNMIFDELSNFELQEINNIEINDYQEILI</sequence>
<dbReference type="AlphaFoldDB" id="A0A9N9HP40"/>
<evidence type="ECO:0000313" key="1">
    <source>
        <dbReference type="EMBL" id="CAG8698738.1"/>
    </source>
</evidence>
<dbReference type="EMBL" id="CAJVPL010017417">
    <property type="protein sequence ID" value="CAG8698738.1"/>
    <property type="molecule type" value="Genomic_DNA"/>
</dbReference>
<dbReference type="OrthoDB" id="10519270at2759"/>
<protein>
    <submittedName>
        <fullName evidence="1">13205_t:CDS:1</fullName>
    </submittedName>
</protein>
<feature type="non-terminal residue" evidence="1">
    <location>
        <position position="66"/>
    </location>
</feature>
<reference evidence="1" key="1">
    <citation type="submission" date="2021-06" db="EMBL/GenBank/DDBJ databases">
        <authorList>
            <person name="Kallberg Y."/>
            <person name="Tangrot J."/>
            <person name="Rosling A."/>
        </authorList>
    </citation>
    <scope>NUCLEOTIDE SEQUENCE</scope>
    <source>
        <strain evidence="1">MT106</strain>
    </source>
</reference>
<gene>
    <name evidence="1" type="ORF">AGERDE_LOCUS13399</name>
</gene>
<name>A0A9N9HP40_9GLOM</name>
<proteinExistence type="predicted"/>
<dbReference type="Proteomes" id="UP000789831">
    <property type="component" value="Unassembled WGS sequence"/>
</dbReference>
<feature type="non-terminal residue" evidence="1">
    <location>
        <position position="1"/>
    </location>
</feature>
<comment type="caution">
    <text evidence="1">The sequence shown here is derived from an EMBL/GenBank/DDBJ whole genome shotgun (WGS) entry which is preliminary data.</text>
</comment>
<keyword evidence="2" id="KW-1185">Reference proteome</keyword>
<accession>A0A9N9HP40</accession>